<evidence type="ECO:0000313" key="15">
    <source>
        <dbReference type="EMBL" id="QLG74359.1"/>
    </source>
</evidence>
<keyword evidence="7" id="KW-0378">Hydrolase</keyword>
<dbReference type="InterPro" id="IPR022712">
    <property type="entry name" value="Beta_Casp"/>
</dbReference>
<dbReference type="CDD" id="cd16292">
    <property type="entry name" value="CPSF3-like_MBL-fold"/>
    <property type="match status" value="1"/>
</dbReference>
<dbReference type="GO" id="GO:0005847">
    <property type="term" value="C:mRNA cleavage and polyadenylation specificity factor complex"/>
    <property type="evidence" value="ECO:0007669"/>
    <property type="project" value="TreeGrafter"/>
</dbReference>
<keyword evidence="8" id="KW-0539">Nucleus</keyword>
<dbReference type="FunFam" id="3.40.50.10890:FF:000001">
    <property type="entry name" value="Cleavage and polyadenylation specificity factor subunit 3"/>
    <property type="match status" value="1"/>
</dbReference>
<evidence type="ECO:0000256" key="1">
    <source>
        <dbReference type="ARBA" id="ARBA00004123"/>
    </source>
</evidence>
<dbReference type="PANTHER" id="PTHR11203:SF11">
    <property type="entry name" value="CLEAVAGE AND POLYADENYLATION SPECIFICITY FACTOR SUBUNIT 3"/>
    <property type="match status" value="1"/>
</dbReference>
<evidence type="ECO:0000259" key="13">
    <source>
        <dbReference type="SMART" id="SM01027"/>
    </source>
</evidence>
<dbReference type="InterPro" id="IPR011108">
    <property type="entry name" value="RMMBL"/>
</dbReference>
<feature type="domain" description="Pre-mRNA 3'-end-processing endonuclease polyadenylation factor C-term" evidence="14">
    <location>
        <begin position="551"/>
        <end position="804"/>
    </location>
</feature>
<dbReference type="Gene3D" id="3.60.15.10">
    <property type="entry name" value="Ribonuclease Z/Hydroxyacylglutathione hydrolase-like"/>
    <property type="match status" value="1"/>
</dbReference>
<dbReference type="InterPro" id="IPR050698">
    <property type="entry name" value="MBL"/>
</dbReference>
<dbReference type="PANTHER" id="PTHR11203">
    <property type="entry name" value="CLEAVAGE AND POLYADENYLATION SPECIFICITY FACTOR FAMILY MEMBER"/>
    <property type="match status" value="1"/>
</dbReference>
<dbReference type="FunFam" id="3.60.15.10:FF:000001">
    <property type="entry name" value="Cleavage and polyadenylation specificity factor"/>
    <property type="match status" value="1"/>
</dbReference>
<dbReference type="InterPro" id="IPR001279">
    <property type="entry name" value="Metallo-B-lactamas"/>
</dbReference>
<keyword evidence="4" id="KW-0507">mRNA processing</keyword>
<comment type="subcellular location">
    <subcellularLocation>
        <location evidence="1">Nucleus</location>
    </subcellularLocation>
</comment>
<evidence type="ECO:0000256" key="8">
    <source>
        <dbReference type="ARBA" id="ARBA00023242"/>
    </source>
</evidence>
<dbReference type="SMART" id="SM00849">
    <property type="entry name" value="Lactamase_B"/>
    <property type="match status" value="1"/>
</dbReference>
<dbReference type="RefSeq" id="XP_037146084.1">
    <property type="nucleotide sequence ID" value="XM_037290189.1"/>
</dbReference>
<reference evidence="15 16" key="1">
    <citation type="submission" date="2020-07" db="EMBL/GenBank/DDBJ databases">
        <title>The yeast mating-type switching endonuclease HO is a domesticated member of an unorthodox homing genetic element family.</title>
        <authorList>
            <person name="Coughlan A.Y."/>
            <person name="Lombardi L."/>
            <person name="Braun-Galleani S."/>
            <person name="Martos A.R."/>
            <person name="Galeote V."/>
            <person name="Bigey F."/>
            <person name="Dequin S."/>
            <person name="Byrne K.P."/>
            <person name="Wolfe K.H."/>
        </authorList>
    </citation>
    <scope>NUCLEOTIDE SEQUENCE [LARGE SCALE GENOMIC DNA]</scope>
    <source>
        <strain evidence="15 16">NRRL Y-6702</strain>
    </source>
</reference>
<dbReference type="Pfam" id="PF07521">
    <property type="entry name" value="RMMBL"/>
    <property type="match status" value="1"/>
</dbReference>
<evidence type="ECO:0000256" key="9">
    <source>
        <dbReference type="ARBA" id="ARBA00032592"/>
    </source>
</evidence>
<feature type="domain" description="Beta-Casp" evidence="13">
    <location>
        <begin position="248"/>
        <end position="374"/>
    </location>
</feature>
<dbReference type="GO" id="GO:0004534">
    <property type="term" value="F:5'-3' RNA exonuclease activity"/>
    <property type="evidence" value="ECO:0007669"/>
    <property type="project" value="TreeGrafter"/>
</dbReference>
<evidence type="ECO:0000313" key="16">
    <source>
        <dbReference type="Proteomes" id="UP000509704"/>
    </source>
</evidence>
<keyword evidence="16" id="KW-1185">Reference proteome</keyword>
<dbReference type="GeneID" id="59238142"/>
<dbReference type="EMBL" id="CP058610">
    <property type="protein sequence ID" value="QLG74359.1"/>
    <property type="molecule type" value="Genomic_DNA"/>
</dbReference>
<dbReference type="OrthoDB" id="10249535at2759"/>
<evidence type="ECO:0000256" key="3">
    <source>
        <dbReference type="ARBA" id="ARBA00018311"/>
    </source>
</evidence>
<sequence length="805" mass="90411">MEQLSNSSFKFFSLGGSNEVGRSCHILQFKGKTIMLDAGVHPAYEGLSSLPFYDEFDLSTIDVLLISHFHVDHAASLPYVMQKTNFQGRVFMTHPTKAIYRWLLRDFVRVTSIGASSSGKDENLYSDEDLAESFDRIETVDFHSTVEVNGIKFTAFHAGHVLGAAMYQLEIAGIRILFTGDYSREVDRHLNSAEVPPLPSDVLIVESTFGTATHEPRASRERKLTQLIHNTVIKGGRVLLPVFALGRAQEIMLILDEYWSNHSDDLGGGQVPIYYASNLARKCMNVFQTYVNMMNDDIRRKFRDSQTNPFIFKNISYLKNLEEFQDFGPSVMLASPGMLQSGLSRDILEKWCPEGKNLVLITGYSIEGTMAKFLMLEPESIPSINNPESTIPRRCQVDEISFAAHVDFQENLEFIEQISANNIILVHGESNPMGRLKSALLSNFGSLKGTENEVRVFNPRNCVEVILEFKGIKIAKAVGNIVDEIQREEIIAANNNKDGSRVEKKEDDVEIKAEQSTNKDMTNTVNNAIDLKPVKKNEIKEENRELQNGNEEEIIVSGILVSDEKNFDLNFVSLTDLREHHTELSTTVLRERQKVHVDCKKELIYWHLCQMFGDVGVLLDEDNVTNMVKQENGNRNHTESEDQNGKLVLQVMNDIKLTVVDSTAALEWSQGLITDAVADSIVAILMSVDSAPASVKMSSHSCGGHHCHHPEHTPDEVLQRNSVWKVKQISNLFKEQFGDSFTLLLEKGDDHDMKDEDIYGVITIGKNSARINFSQMKIEECNSNPLKGRVVRILDMGADLAASLC</sequence>
<dbReference type="Proteomes" id="UP000509704">
    <property type="component" value="Chromosome 7"/>
</dbReference>
<dbReference type="SMART" id="SM01027">
    <property type="entry name" value="Beta-Casp"/>
    <property type="match status" value="1"/>
</dbReference>
<evidence type="ECO:0000259" key="12">
    <source>
        <dbReference type="SMART" id="SM00849"/>
    </source>
</evidence>
<evidence type="ECO:0000256" key="5">
    <source>
        <dbReference type="ARBA" id="ARBA00022722"/>
    </source>
</evidence>
<accession>A0A7H9B8N8</accession>
<evidence type="ECO:0000256" key="6">
    <source>
        <dbReference type="ARBA" id="ARBA00022759"/>
    </source>
</evidence>
<feature type="domain" description="Metallo-beta-lactamase" evidence="12">
    <location>
        <begin position="21"/>
        <end position="236"/>
    </location>
</feature>
<keyword evidence="6" id="KW-0255">Endonuclease</keyword>
<protein>
    <recommendedName>
        <fullName evidence="3">Endoribonuclease YSH1</fullName>
    </recommendedName>
    <alternativeName>
        <fullName evidence="10">Endoribonuclease ysh1</fullName>
    </alternativeName>
    <alternativeName>
        <fullName evidence="9 11">mRNA 3'-end-processing protein YSH1</fullName>
    </alternativeName>
</protein>
<dbReference type="Pfam" id="PF16661">
    <property type="entry name" value="Lactamase_B_6"/>
    <property type="match status" value="1"/>
</dbReference>
<dbReference type="InterPro" id="IPR021718">
    <property type="entry name" value="CPSF73-100_C"/>
</dbReference>
<evidence type="ECO:0000256" key="11">
    <source>
        <dbReference type="ARBA" id="ARBA00075008"/>
    </source>
</evidence>
<evidence type="ECO:0000256" key="2">
    <source>
        <dbReference type="ARBA" id="ARBA00010624"/>
    </source>
</evidence>
<dbReference type="InterPro" id="IPR036866">
    <property type="entry name" value="RibonucZ/Hydroxyglut_hydro"/>
</dbReference>
<dbReference type="SUPFAM" id="SSF56281">
    <property type="entry name" value="Metallo-hydrolase/oxidoreductase"/>
    <property type="match status" value="1"/>
</dbReference>
<dbReference type="GO" id="GO:0006397">
    <property type="term" value="P:mRNA processing"/>
    <property type="evidence" value="ECO:0007669"/>
    <property type="project" value="UniProtKB-KW"/>
</dbReference>
<dbReference type="Gene3D" id="3.40.50.10890">
    <property type="match status" value="1"/>
</dbReference>
<name>A0A7H9B8N8_ZYGMR</name>
<dbReference type="Pfam" id="PF11718">
    <property type="entry name" value="CPSF73-100_C"/>
    <property type="match status" value="1"/>
</dbReference>
<comment type="similarity">
    <text evidence="2">Belongs to the metallo-beta-lactamase superfamily. RNA-metabolizing metallo-beta-lactamase-like family. CPSF2/YSH1 subfamily.</text>
</comment>
<evidence type="ECO:0000256" key="10">
    <source>
        <dbReference type="ARBA" id="ARBA00069466"/>
    </source>
</evidence>
<dbReference type="GO" id="GO:0004521">
    <property type="term" value="F:RNA endonuclease activity"/>
    <property type="evidence" value="ECO:0007669"/>
    <property type="project" value="TreeGrafter"/>
</dbReference>
<evidence type="ECO:0000259" key="14">
    <source>
        <dbReference type="SMART" id="SM01098"/>
    </source>
</evidence>
<evidence type="ECO:0000256" key="4">
    <source>
        <dbReference type="ARBA" id="ARBA00022664"/>
    </source>
</evidence>
<dbReference type="GO" id="GO:0003723">
    <property type="term" value="F:RNA binding"/>
    <property type="evidence" value="ECO:0007669"/>
    <property type="project" value="TreeGrafter"/>
</dbReference>
<gene>
    <name evidence="15" type="ORF">HG535_0G02430</name>
</gene>
<keyword evidence="5" id="KW-0540">Nuclease</keyword>
<dbReference type="AlphaFoldDB" id="A0A7H9B8N8"/>
<proteinExistence type="inferred from homology"/>
<dbReference type="Pfam" id="PF10996">
    <property type="entry name" value="Beta-Casp"/>
    <property type="match status" value="1"/>
</dbReference>
<dbReference type="KEGG" id="zmk:HG535_0G02430"/>
<dbReference type="SMART" id="SM01098">
    <property type="entry name" value="CPSF73-100_C"/>
    <property type="match status" value="1"/>
</dbReference>
<organism evidence="15 16">
    <name type="scientific">Zygotorulaspora mrakii</name>
    <name type="common">Zygosaccharomyces mrakii</name>
    <dbReference type="NCBI Taxonomy" id="42260"/>
    <lineage>
        <taxon>Eukaryota</taxon>
        <taxon>Fungi</taxon>
        <taxon>Dikarya</taxon>
        <taxon>Ascomycota</taxon>
        <taxon>Saccharomycotina</taxon>
        <taxon>Saccharomycetes</taxon>
        <taxon>Saccharomycetales</taxon>
        <taxon>Saccharomycetaceae</taxon>
        <taxon>Zygotorulaspora</taxon>
    </lineage>
</organism>
<evidence type="ECO:0000256" key="7">
    <source>
        <dbReference type="ARBA" id="ARBA00022801"/>
    </source>
</evidence>